<dbReference type="InterPro" id="IPR011611">
    <property type="entry name" value="PfkB_dom"/>
</dbReference>
<dbReference type="Pfam" id="PF00294">
    <property type="entry name" value="PfkB"/>
    <property type="match status" value="1"/>
</dbReference>
<dbReference type="EMBL" id="MFLL01000003">
    <property type="protein sequence ID" value="OGG70491.1"/>
    <property type="molecule type" value="Genomic_DNA"/>
</dbReference>
<dbReference type="PANTHER" id="PTHR10584">
    <property type="entry name" value="SUGAR KINASE"/>
    <property type="match status" value="1"/>
</dbReference>
<proteinExistence type="predicted"/>
<dbReference type="PANTHER" id="PTHR10584:SF166">
    <property type="entry name" value="RIBOKINASE"/>
    <property type="match status" value="1"/>
</dbReference>
<evidence type="ECO:0000256" key="1">
    <source>
        <dbReference type="ARBA" id="ARBA00022679"/>
    </source>
</evidence>
<dbReference type="Proteomes" id="UP000176914">
    <property type="component" value="Unassembled WGS sequence"/>
</dbReference>
<sequence length="324" mass="34810">MKYDFIGIGDVTTDCFIKLQNAEALTSHGVVELCMPFGTKLPYESATEVWATGNSSNAALCVAKLGLSAALVSSVGDDGNGKKILESLQSRGVATEYVTVHKNMKTNYYYILQYGAERTILVKHHPYPKVIPSFPESPHWLYFSSSGEQAFQNSVGRYCTDNRIKLAFQPNTNQIDMGYQALKDVYAAADIFICNKEEAQSILGTTGGDVKKLMEGVRALGPKVVVVTDGPNGSNILDESGAWHIPMYPDPAPPVSRTGAGDVTAATTVAYLIKGLAPKDALARGLINAAAGVQAVHAQLGTLTEKGIKKWYAKRPADFKATAL</sequence>
<comment type="caution">
    <text evidence="4">The sequence shown here is derived from an EMBL/GenBank/DDBJ whole genome shotgun (WGS) entry which is preliminary data.</text>
</comment>
<dbReference type="GO" id="GO:0016301">
    <property type="term" value="F:kinase activity"/>
    <property type="evidence" value="ECO:0007669"/>
    <property type="project" value="UniProtKB-KW"/>
</dbReference>
<protein>
    <recommendedName>
        <fullName evidence="3">Carbohydrate kinase PfkB domain-containing protein</fullName>
    </recommendedName>
</protein>
<evidence type="ECO:0000313" key="5">
    <source>
        <dbReference type="Proteomes" id="UP000176914"/>
    </source>
</evidence>
<reference evidence="4 5" key="1">
    <citation type="journal article" date="2016" name="Nat. Commun.">
        <title>Thousands of microbial genomes shed light on interconnected biogeochemical processes in an aquifer system.</title>
        <authorList>
            <person name="Anantharaman K."/>
            <person name="Brown C.T."/>
            <person name="Hug L.A."/>
            <person name="Sharon I."/>
            <person name="Castelle C.J."/>
            <person name="Probst A.J."/>
            <person name="Thomas B.C."/>
            <person name="Singh A."/>
            <person name="Wilkins M.J."/>
            <person name="Karaoz U."/>
            <person name="Brodie E.L."/>
            <person name="Williams K.H."/>
            <person name="Hubbard S.S."/>
            <person name="Banfield J.F."/>
        </authorList>
    </citation>
    <scope>NUCLEOTIDE SEQUENCE [LARGE SCALE GENOMIC DNA]</scope>
</reference>
<dbReference type="SUPFAM" id="SSF53613">
    <property type="entry name" value="Ribokinase-like"/>
    <property type="match status" value="1"/>
</dbReference>
<dbReference type="Gene3D" id="3.40.1190.20">
    <property type="match status" value="1"/>
</dbReference>
<gene>
    <name evidence="4" type="ORF">A3C20_01600</name>
</gene>
<evidence type="ECO:0000259" key="3">
    <source>
        <dbReference type="Pfam" id="PF00294"/>
    </source>
</evidence>
<accession>A0A1F6EA54</accession>
<name>A0A1F6EA54_9BACT</name>
<keyword evidence="1" id="KW-0808">Transferase</keyword>
<evidence type="ECO:0000256" key="2">
    <source>
        <dbReference type="ARBA" id="ARBA00022777"/>
    </source>
</evidence>
<keyword evidence="2" id="KW-0418">Kinase</keyword>
<evidence type="ECO:0000313" key="4">
    <source>
        <dbReference type="EMBL" id="OGG70491.1"/>
    </source>
</evidence>
<feature type="domain" description="Carbohydrate kinase PfkB" evidence="3">
    <location>
        <begin position="44"/>
        <end position="300"/>
    </location>
</feature>
<dbReference type="AlphaFoldDB" id="A0A1F6EA54"/>
<organism evidence="4 5">
    <name type="scientific">Candidatus Kaiserbacteria bacterium RIFCSPHIGHO2_02_FULL_55_25</name>
    <dbReference type="NCBI Taxonomy" id="1798498"/>
    <lineage>
        <taxon>Bacteria</taxon>
        <taxon>Candidatus Kaiseribacteriota</taxon>
    </lineage>
</organism>
<dbReference type="InterPro" id="IPR029056">
    <property type="entry name" value="Ribokinase-like"/>
</dbReference>